<comment type="caution">
    <text evidence="1">The sequence shown here is derived from an EMBL/GenBank/DDBJ whole genome shotgun (WGS) entry which is preliminary data.</text>
</comment>
<accession>A0A951QGB6</accession>
<dbReference type="AlphaFoldDB" id="A0A951QGB6"/>
<gene>
    <name evidence="1" type="ORF">KME15_25955</name>
</gene>
<reference evidence="1" key="1">
    <citation type="submission" date="2021-05" db="EMBL/GenBank/DDBJ databases">
        <authorList>
            <person name="Pietrasiak N."/>
            <person name="Ward R."/>
            <person name="Stajich J.E."/>
            <person name="Kurbessoian T."/>
        </authorList>
    </citation>
    <scope>NUCLEOTIDE SEQUENCE</scope>
    <source>
        <strain evidence="1">UHER 2000/2452</strain>
    </source>
</reference>
<evidence type="ECO:0000313" key="1">
    <source>
        <dbReference type="EMBL" id="MBW4662113.1"/>
    </source>
</evidence>
<dbReference type="EMBL" id="JAHHHD010000058">
    <property type="protein sequence ID" value="MBW4662113.1"/>
    <property type="molecule type" value="Genomic_DNA"/>
</dbReference>
<proteinExistence type="predicted"/>
<sequence>MNQNERDREQLESACVAISQILRDLLEEGKIDALEFLSAVGHLPVKLSELNPHKWTF</sequence>
<name>A0A951QGB6_9CYAN</name>
<evidence type="ECO:0000313" key="2">
    <source>
        <dbReference type="Proteomes" id="UP000757435"/>
    </source>
</evidence>
<dbReference type="Proteomes" id="UP000757435">
    <property type="component" value="Unassembled WGS sequence"/>
</dbReference>
<protein>
    <submittedName>
        <fullName evidence="1">Uncharacterized protein</fullName>
    </submittedName>
</protein>
<organism evidence="1 2">
    <name type="scientific">Drouetiella hepatica Uher 2000/2452</name>
    <dbReference type="NCBI Taxonomy" id="904376"/>
    <lineage>
        <taxon>Bacteria</taxon>
        <taxon>Bacillati</taxon>
        <taxon>Cyanobacteriota</taxon>
        <taxon>Cyanophyceae</taxon>
        <taxon>Oculatellales</taxon>
        <taxon>Oculatellaceae</taxon>
        <taxon>Drouetiella</taxon>
    </lineage>
</organism>
<reference evidence="1" key="2">
    <citation type="journal article" date="2022" name="Microbiol. Resour. Announc.">
        <title>Metagenome Sequencing to Explore Phylogenomics of Terrestrial Cyanobacteria.</title>
        <authorList>
            <person name="Ward R.D."/>
            <person name="Stajich J.E."/>
            <person name="Johansen J.R."/>
            <person name="Huntemann M."/>
            <person name="Clum A."/>
            <person name="Foster B."/>
            <person name="Foster B."/>
            <person name="Roux S."/>
            <person name="Palaniappan K."/>
            <person name="Varghese N."/>
            <person name="Mukherjee S."/>
            <person name="Reddy T.B.K."/>
            <person name="Daum C."/>
            <person name="Copeland A."/>
            <person name="Chen I.A."/>
            <person name="Ivanova N.N."/>
            <person name="Kyrpides N.C."/>
            <person name="Shapiro N."/>
            <person name="Eloe-Fadrosh E.A."/>
            <person name="Pietrasiak N."/>
        </authorList>
    </citation>
    <scope>NUCLEOTIDE SEQUENCE</scope>
    <source>
        <strain evidence="1">UHER 2000/2452</strain>
    </source>
</reference>